<evidence type="ECO:0000313" key="2">
    <source>
        <dbReference type="Proteomes" id="UP000063308"/>
    </source>
</evidence>
<accession>A0A0E3VUI0</accession>
<gene>
    <name evidence="1" type="ORF">NK6_4277</name>
</gene>
<evidence type="ECO:0000313" key="1">
    <source>
        <dbReference type="EMBL" id="BAR57445.1"/>
    </source>
</evidence>
<proteinExistence type="predicted"/>
<reference evidence="1 2" key="1">
    <citation type="submission" date="2014-11" db="EMBL/GenBank/DDBJ databases">
        <title>Symbiosis island explosion on the genome of extra-slow-growing strains of soybean bradyrhizobia with massive insertion sequences.</title>
        <authorList>
            <person name="Iida T."/>
            <person name="Minamisawa K."/>
        </authorList>
    </citation>
    <scope>NUCLEOTIDE SEQUENCE [LARGE SCALE GENOMIC DNA]</scope>
    <source>
        <strain evidence="1 2">NK6</strain>
    </source>
</reference>
<organism evidence="1 2">
    <name type="scientific">Bradyrhizobium diazoefficiens</name>
    <dbReference type="NCBI Taxonomy" id="1355477"/>
    <lineage>
        <taxon>Bacteria</taxon>
        <taxon>Pseudomonadati</taxon>
        <taxon>Pseudomonadota</taxon>
        <taxon>Alphaproteobacteria</taxon>
        <taxon>Hyphomicrobiales</taxon>
        <taxon>Nitrobacteraceae</taxon>
        <taxon>Bradyrhizobium</taxon>
    </lineage>
</organism>
<dbReference type="AlphaFoldDB" id="A0A0E3VUI0"/>
<dbReference type="Proteomes" id="UP000063308">
    <property type="component" value="Chromosome"/>
</dbReference>
<name>A0A0E3VUI0_9BRAD</name>
<sequence length="34" mass="3896">MLLLIAATLMPRFDRVHNIQPADFRALVEDLLDS</sequence>
<dbReference type="EMBL" id="AP014685">
    <property type="protein sequence ID" value="BAR57445.1"/>
    <property type="molecule type" value="Genomic_DNA"/>
</dbReference>
<protein>
    <submittedName>
        <fullName evidence="1">Uncharacterized protein</fullName>
    </submittedName>
</protein>